<evidence type="ECO:0000256" key="1">
    <source>
        <dbReference type="ARBA" id="ARBA00004123"/>
    </source>
</evidence>
<sequence length="205" mass="23402">MTSHQYEVALFGEFFSKDLKAILNRITLHCESSEPMHAREIVFEPLDAQLQRDQGQEPTLLRARKELIVGGRKVDSPWHLYSYLKPESARVHPEATVRPWATVQVEGDAIGFAAALGYERRSQIYKRGYCFRKGPLIILMFQQEQVDPKTQQPIPAHADTLWEVEVKTAEPIRNTPETPLGGAIEEALEVQLLMKGLLDLRRQDI</sequence>
<evidence type="ECO:0000256" key="7">
    <source>
        <dbReference type="ARBA" id="ARBA00032012"/>
    </source>
</evidence>
<dbReference type="OMA" id="WATCQVV"/>
<comment type="caution">
    <text evidence="9">The sequence shown here is derived from an EMBL/GenBank/DDBJ whole genome shotgun (WGS) entry which is preliminary data.</text>
</comment>
<organism evidence="9 10">
    <name type="scientific">Agaricus bisporus var. burnettii</name>
    <dbReference type="NCBI Taxonomy" id="192524"/>
    <lineage>
        <taxon>Eukaryota</taxon>
        <taxon>Fungi</taxon>
        <taxon>Dikarya</taxon>
        <taxon>Basidiomycota</taxon>
        <taxon>Agaricomycotina</taxon>
        <taxon>Agaricomycetes</taxon>
        <taxon>Agaricomycetidae</taxon>
        <taxon>Agaricales</taxon>
        <taxon>Agaricineae</taxon>
        <taxon>Agaricaceae</taxon>
        <taxon>Agaricus</taxon>
    </lineage>
</organism>
<gene>
    <name evidence="8" type="primary">MED18</name>
    <name evidence="9" type="ORF">Agabi119p4_4720</name>
</gene>
<accession>A0A8H7KHM2</accession>
<dbReference type="GO" id="GO:0003712">
    <property type="term" value="F:transcription coregulator activity"/>
    <property type="evidence" value="ECO:0007669"/>
    <property type="project" value="InterPro"/>
</dbReference>
<evidence type="ECO:0000256" key="4">
    <source>
        <dbReference type="ARBA" id="ARBA00023015"/>
    </source>
</evidence>
<dbReference type="GO" id="GO:0006369">
    <property type="term" value="P:termination of RNA polymerase II transcription"/>
    <property type="evidence" value="ECO:0007669"/>
    <property type="project" value="TreeGrafter"/>
</dbReference>
<evidence type="ECO:0000256" key="6">
    <source>
        <dbReference type="ARBA" id="ARBA00023242"/>
    </source>
</evidence>
<name>A0A8H7KHM2_AGABI</name>
<keyword evidence="8" id="KW-0010">Activator</keyword>
<dbReference type="EMBL" id="JABXXO010000006">
    <property type="protein sequence ID" value="KAF7776327.1"/>
    <property type="molecule type" value="Genomic_DNA"/>
</dbReference>
<dbReference type="PANTHER" id="PTHR13321:SF2">
    <property type="entry name" value="MEDIATOR OF RNA POLYMERASE II TRANSCRIPTION SUBUNIT 18"/>
    <property type="match status" value="1"/>
</dbReference>
<comment type="similarity">
    <text evidence="2 8">Belongs to the Mediator complex subunit 18 family.</text>
</comment>
<keyword evidence="5 8" id="KW-0804">Transcription</keyword>
<evidence type="ECO:0000256" key="8">
    <source>
        <dbReference type="RuleBase" id="RU364150"/>
    </source>
</evidence>
<dbReference type="Pfam" id="PF09637">
    <property type="entry name" value="Med18"/>
    <property type="match status" value="1"/>
</dbReference>
<evidence type="ECO:0000256" key="5">
    <source>
        <dbReference type="ARBA" id="ARBA00023163"/>
    </source>
</evidence>
<comment type="function">
    <text evidence="8">Component of the Mediator complex, a coactivator involved in the regulated transcription of nearly all RNA polymerase II-dependent genes. Mediator functions as a bridge to convey information from gene-specific regulatory proteins to the basal RNA polymerase II transcription machinery. Mediator is recruited to promoters by direct interactions with regulatory proteins and serves as a scaffold for the assembly of a functional preinitiation complex with RNA polymerase II and the general transcription factors.</text>
</comment>
<dbReference type="AlphaFoldDB" id="A0A8H7KHM2"/>
<protein>
    <recommendedName>
        <fullName evidence="3 8">Mediator of RNA polymerase II transcription subunit 18</fullName>
    </recommendedName>
    <alternativeName>
        <fullName evidence="7 8">Mediator complex subunit 18</fullName>
    </alternativeName>
</protein>
<dbReference type="GO" id="GO:0006357">
    <property type="term" value="P:regulation of transcription by RNA polymerase II"/>
    <property type="evidence" value="ECO:0007669"/>
    <property type="project" value="InterPro"/>
</dbReference>
<evidence type="ECO:0000256" key="2">
    <source>
        <dbReference type="ARBA" id="ARBA00009814"/>
    </source>
</evidence>
<comment type="subcellular location">
    <subcellularLocation>
        <location evidence="1 8">Nucleus</location>
    </subcellularLocation>
</comment>
<dbReference type="GO" id="GO:0070847">
    <property type="term" value="C:core mediator complex"/>
    <property type="evidence" value="ECO:0007669"/>
    <property type="project" value="TreeGrafter"/>
</dbReference>
<keyword evidence="6 8" id="KW-0539">Nucleus</keyword>
<dbReference type="Proteomes" id="UP000629468">
    <property type="component" value="Unassembled WGS sequence"/>
</dbReference>
<dbReference type="GO" id="GO:0016592">
    <property type="term" value="C:mediator complex"/>
    <property type="evidence" value="ECO:0007669"/>
    <property type="project" value="InterPro"/>
</dbReference>
<evidence type="ECO:0000313" key="9">
    <source>
        <dbReference type="EMBL" id="KAF7776327.1"/>
    </source>
</evidence>
<keyword evidence="4 8" id="KW-0805">Transcription regulation</keyword>
<dbReference type="Gene3D" id="2.40.320.10">
    <property type="entry name" value="Hypothetical Protein Pfu-838710-001"/>
    <property type="match status" value="1"/>
</dbReference>
<proteinExistence type="inferred from homology"/>
<dbReference type="PANTHER" id="PTHR13321">
    <property type="entry name" value="MEDIATOR OF RNA POLYMERASE II TRANSCRIPTION, SUBUNIT 18"/>
    <property type="match status" value="1"/>
</dbReference>
<evidence type="ECO:0000313" key="10">
    <source>
        <dbReference type="Proteomes" id="UP000629468"/>
    </source>
</evidence>
<evidence type="ECO:0000256" key="3">
    <source>
        <dbReference type="ARBA" id="ARBA00019612"/>
    </source>
</evidence>
<reference evidence="9 10" key="1">
    <citation type="journal article" name="Sci. Rep.">
        <title>Telomere-to-telomere assembled and centromere annotated genomes of the two main subspecies of the button mushroom Agaricus bisporus reveal especially polymorphic chromosome ends.</title>
        <authorList>
            <person name="Sonnenberg A.S.M."/>
            <person name="Sedaghat-Telgerd N."/>
            <person name="Lavrijssen B."/>
            <person name="Ohm R.A."/>
            <person name="Hendrickx P.M."/>
            <person name="Scholtmeijer K."/>
            <person name="Baars J.J.P."/>
            <person name="van Peer A."/>
        </authorList>
    </citation>
    <scope>NUCLEOTIDE SEQUENCE [LARGE SCALE GENOMIC DNA]</scope>
    <source>
        <strain evidence="9 10">H119_p4</strain>
    </source>
</reference>
<dbReference type="InterPro" id="IPR019095">
    <property type="entry name" value="Mediator_Med18"/>
</dbReference>
<comment type="subunit">
    <text evidence="8">Component of the Mediator complex.</text>
</comment>